<feature type="region of interest" description="Disordered" evidence="6">
    <location>
        <begin position="198"/>
        <end position="259"/>
    </location>
</feature>
<dbReference type="InterPro" id="IPR001021">
    <property type="entry name" value="Ribosomal_bL25_long"/>
</dbReference>
<dbReference type="CDD" id="cd00495">
    <property type="entry name" value="Ribosomal_L25_TL5_CTC"/>
    <property type="match status" value="1"/>
</dbReference>
<evidence type="ECO:0000313" key="9">
    <source>
        <dbReference type="EMBL" id="OGE31290.1"/>
    </source>
</evidence>
<dbReference type="InterPro" id="IPR020056">
    <property type="entry name" value="Rbsml_bL25/Gln-tRNA_synth_N"/>
</dbReference>
<keyword evidence="4 5" id="KW-0687">Ribonucleoprotein</keyword>
<evidence type="ECO:0000256" key="6">
    <source>
        <dbReference type="SAM" id="MobiDB-lite"/>
    </source>
</evidence>
<dbReference type="InterPro" id="IPR029751">
    <property type="entry name" value="Ribosomal_L25_dom"/>
</dbReference>
<dbReference type="GO" id="GO:0022625">
    <property type="term" value="C:cytosolic large ribosomal subunit"/>
    <property type="evidence" value="ECO:0007669"/>
    <property type="project" value="TreeGrafter"/>
</dbReference>
<proteinExistence type="inferred from homology"/>
<comment type="subunit">
    <text evidence="5">Part of the 50S ribosomal subunit; part of the 5S rRNA/L5/L18/L25 subcomplex. Contacts the 5S rRNA. Binds to the 5S rRNA independently of L5 and L18.</text>
</comment>
<keyword evidence="3 5" id="KW-0689">Ribosomal protein</keyword>
<evidence type="ECO:0000256" key="3">
    <source>
        <dbReference type="ARBA" id="ARBA00022980"/>
    </source>
</evidence>
<dbReference type="GO" id="GO:0006412">
    <property type="term" value="P:translation"/>
    <property type="evidence" value="ECO:0007669"/>
    <property type="project" value="UniProtKB-UniRule"/>
</dbReference>
<protein>
    <recommendedName>
        <fullName evidence="5">Large ribosomal subunit protein bL25</fullName>
    </recommendedName>
    <alternativeName>
        <fullName evidence="5">General stress protein CTC</fullName>
    </alternativeName>
</protein>
<dbReference type="STRING" id="1797768.A3C59_00845"/>
<dbReference type="EMBL" id="MFCV01000042">
    <property type="protein sequence ID" value="OGE31290.1"/>
    <property type="molecule type" value="Genomic_DNA"/>
</dbReference>
<keyword evidence="1 5" id="KW-0699">rRNA-binding</keyword>
<dbReference type="GO" id="GO:0003735">
    <property type="term" value="F:structural constituent of ribosome"/>
    <property type="evidence" value="ECO:0007669"/>
    <property type="project" value="InterPro"/>
</dbReference>
<evidence type="ECO:0000259" key="8">
    <source>
        <dbReference type="Pfam" id="PF14693"/>
    </source>
</evidence>
<comment type="similarity">
    <text evidence="5">Belongs to the bacterial ribosomal protein bL25 family. CTC subfamily.</text>
</comment>
<dbReference type="PANTHER" id="PTHR33284">
    <property type="entry name" value="RIBOSOMAL PROTEIN L25/GLN-TRNA SYNTHETASE, ANTI-CODON-BINDING DOMAIN-CONTAINING PROTEIN"/>
    <property type="match status" value="1"/>
</dbReference>
<feature type="domain" description="Large ribosomal subunit protein bL25 beta" evidence="8">
    <location>
        <begin position="100"/>
        <end position="185"/>
    </location>
</feature>
<accession>A0A1F5JS33</accession>
<dbReference type="InterPro" id="IPR011035">
    <property type="entry name" value="Ribosomal_bL25/Gln-tRNA_synth"/>
</dbReference>
<evidence type="ECO:0000259" key="7">
    <source>
        <dbReference type="Pfam" id="PF01386"/>
    </source>
</evidence>
<dbReference type="InterPro" id="IPR020930">
    <property type="entry name" value="Ribosomal_uL5_bac-type"/>
</dbReference>
<dbReference type="Gene3D" id="2.170.120.20">
    <property type="entry name" value="Ribosomal protein L25, beta domain"/>
    <property type="match status" value="1"/>
</dbReference>
<dbReference type="Pfam" id="PF14693">
    <property type="entry name" value="Ribosomal_TL5_C"/>
    <property type="match status" value="1"/>
</dbReference>
<dbReference type="Pfam" id="PF01386">
    <property type="entry name" value="Ribosomal_L25p"/>
    <property type="match status" value="1"/>
</dbReference>
<dbReference type="AlphaFoldDB" id="A0A1F5JS33"/>
<dbReference type="InterPro" id="IPR020057">
    <property type="entry name" value="Ribosomal_bL25_b-dom"/>
</dbReference>
<dbReference type="GO" id="GO:0008097">
    <property type="term" value="F:5S rRNA binding"/>
    <property type="evidence" value="ECO:0007669"/>
    <property type="project" value="InterPro"/>
</dbReference>
<dbReference type="PANTHER" id="PTHR33284:SF1">
    <property type="entry name" value="RIBOSOMAL PROTEIN L25_GLN-TRNA SYNTHETASE, ANTI-CODON-BINDING DOMAIN-CONTAINING PROTEIN"/>
    <property type="match status" value="1"/>
</dbReference>
<dbReference type="SUPFAM" id="SSF50715">
    <property type="entry name" value="Ribosomal protein L25-like"/>
    <property type="match status" value="1"/>
</dbReference>
<gene>
    <name evidence="5" type="primary">rplY</name>
    <name evidence="5" type="synonym">ctc</name>
    <name evidence="9" type="ORF">A3C59_00845</name>
</gene>
<evidence type="ECO:0000256" key="4">
    <source>
        <dbReference type="ARBA" id="ARBA00023274"/>
    </source>
</evidence>
<dbReference type="InterPro" id="IPR037121">
    <property type="entry name" value="Ribosomal_bL25_C"/>
</dbReference>
<comment type="caution">
    <text evidence="9">The sequence shown here is derived from an EMBL/GenBank/DDBJ whole genome shotgun (WGS) entry which is preliminary data.</text>
</comment>
<dbReference type="HAMAP" id="MF_01334">
    <property type="entry name" value="Ribosomal_bL25_CTC"/>
    <property type="match status" value="1"/>
</dbReference>
<dbReference type="Gene3D" id="2.40.240.10">
    <property type="entry name" value="Ribosomal Protein L25, Chain P"/>
    <property type="match status" value="1"/>
</dbReference>
<sequence length="259" mass="27438">MDRLSLHAEERKVLGKKVKNLRKDGILPAHVFGKGVEGESVSVIAKDFLKVFKTAGETGLIDLKIGAEKVRPVLIREVSYNPVSGDLIHIDFYQVNLLEKVKVSVPIVQIGDQPESVHLGETIVLQTLNEVEVEALPADLPENIEVDITSLKNVDDAITVGQLSVDKEKITIHADPEEIVVKLAPAVSAETQALLEEQAAEQAAAAAETEEGAEKAAHPAEGGEGAEGEEGAVAEGEAPAEGGEAPSEGGEAPKEEENK</sequence>
<feature type="compositionally biased region" description="Low complexity" evidence="6">
    <location>
        <begin position="233"/>
        <end position="250"/>
    </location>
</feature>
<dbReference type="NCBIfam" id="TIGR00731">
    <property type="entry name" value="bL25_bact_ctc"/>
    <property type="match status" value="1"/>
</dbReference>
<comment type="function">
    <text evidence="5">This is one of the proteins that binds to the 5S RNA in the ribosome where it forms part of the central protuberance.</text>
</comment>
<keyword evidence="2 5" id="KW-0694">RNA-binding</keyword>
<feature type="domain" description="Large ribosomal subunit protein bL25 L25" evidence="7">
    <location>
        <begin position="6"/>
        <end position="92"/>
    </location>
</feature>
<evidence type="ECO:0000256" key="1">
    <source>
        <dbReference type="ARBA" id="ARBA00022730"/>
    </source>
</evidence>
<feature type="compositionally biased region" description="Low complexity" evidence="6">
    <location>
        <begin position="198"/>
        <end position="207"/>
    </location>
</feature>
<evidence type="ECO:0000313" key="10">
    <source>
        <dbReference type="Proteomes" id="UP000176902"/>
    </source>
</evidence>
<evidence type="ECO:0000256" key="5">
    <source>
        <dbReference type="HAMAP-Rule" id="MF_01334"/>
    </source>
</evidence>
<organism evidence="9 10">
    <name type="scientific">Candidatus Daviesbacteria bacterium RIFCSPHIGHO2_02_FULL_36_13</name>
    <dbReference type="NCBI Taxonomy" id="1797768"/>
    <lineage>
        <taxon>Bacteria</taxon>
        <taxon>Candidatus Daviesiibacteriota</taxon>
    </lineage>
</organism>
<dbReference type="Proteomes" id="UP000176902">
    <property type="component" value="Unassembled WGS sequence"/>
</dbReference>
<evidence type="ECO:0000256" key="2">
    <source>
        <dbReference type="ARBA" id="ARBA00022884"/>
    </source>
</evidence>
<name>A0A1F5JS33_9BACT</name>
<reference evidence="9 10" key="1">
    <citation type="journal article" date="2016" name="Nat. Commun.">
        <title>Thousands of microbial genomes shed light on interconnected biogeochemical processes in an aquifer system.</title>
        <authorList>
            <person name="Anantharaman K."/>
            <person name="Brown C.T."/>
            <person name="Hug L.A."/>
            <person name="Sharon I."/>
            <person name="Castelle C.J."/>
            <person name="Probst A.J."/>
            <person name="Thomas B.C."/>
            <person name="Singh A."/>
            <person name="Wilkins M.J."/>
            <person name="Karaoz U."/>
            <person name="Brodie E.L."/>
            <person name="Williams K.H."/>
            <person name="Hubbard S.S."/>
            <person name="Banfield J.F."/>
        </authorList>
    </citation>
    <scope>NUCLEOTIDE SEQUENCE [LARGE SCALE GENOMIC DNA]</scope>
</reference>